<dbReference type="HOGENOM" id="CLU_154570_0_0_10"/>
<organism evidence="1 2">
    <name type="scientific">Salinibacter ruber (strain M8)</name>
    <dbReference type="NCBI Taxonomy" id="761659"/>
    <lineage>
        <taxon>Bacteria</taxon>
        <taxon>Pseudomonadati</taxon>
        <taxon>Rhodothermota</taxon>
        <taxon>Rhodothermia</taxon>
        <taxon>Rhodothermales</taxon>
        <taxon>Salinibacteraceae</taxon>
        <taxon>Salinibacter</taxon>
    </lineage>
</organism>
<dbReference type="KEGG" id="srm:SRM_00737"/>
<dbReference type="InterPro" id="IPR005368">
    <property type="entry name" value="UPF0175"/>
</dbReference>
<protein>
    <submittedName>
        <fullName evidence="1">Uncharacterized protein</fullName>
    </submittedName>
</protein>
<dbReference type="AlphaFoldDB" id="D5H6K3"/>
<reference evidence="1 2" key="1">
    <citation type="journal article" date="2010" name="ISME J.">
        <title>Fine-scale evolution: genomic, phenotypic and ecological differentiation in two coexisting Salinibacter ruber strains.</title>
        <authorList>
            <person name="Pena A."/>
            <person name="Teeling H."/>
            <person name="Huerta-Cepas J."/>
            <person name="Santos F."/>
            <person name="Yarza P."/>
            <person name="Brito-Echeverria J."/>
            <person name="Lucio M."/>
            <person name="Schmitt-Kopplin P."/>
            <person name="Meseguer I."/>
            <person name="Schenowitz C."/>
            <person name="Dossat C."/>
            <person name="Barbe V."/>
            <person name="Dopazo J."/>
            <person name="Rossello-Mora R."/>
            <person name="Schuler M."/>
            <person name="Glockner F.O."/>
            <person name="Amann R."/>
            <person name="Gabaldon T."/>
            <person name="Anton J."/>
        </authorList>
    </citation>
    <scope>NUCLEOTIDE SEQUENCE [LARGE SCALE GENOMIC DNA]</scope>
    <source>
        <strain evidence="1 2">M8</strain>
    </source>
</reference>
<evidence type="ECO:0000313" key="1">
    <source>
        <dbReference type="EMBL" id="CBH23658.1"/>
    </source>
</evidence>
<dbReference type="Proteomes" id="UP000000933">
    <property type="component" value="Chromosome"/>
</dbReference>
<name>D5H6K3_SALRM</name>
<dbReference type="RefSeq" id="WP_013061174.1">
    <property type="nucleotide sequence ID" value="NC_014032.1"/>
</dbReference>
<proteinExistence type="predicted"/>
<dbReference type="Pfam" id="PF03683">
    <property type="entry name" value="UPF0175"/>
    <property type="match status" value="1"/>
</dbReference>
<reference evidence="2" key="2">
    <citation type="submission" date="2010-04" db="EMBL/GenBank/DDBJ databases">
        <title>Genome sequence of Salinibacter ruber M8.</title>
        <authorList>
            <consortium name="Genoscope"/>
        </authorList>
    </citation>
    <scope>NUCLEOTIDE SEQUENCE [LARGE SCALE GENOMIC DNA]</scope>
    <source>
        <strain evidence="2">M8</strain>
    </source>
</reference>
<gene>
    <name evidence="1" type="ordered locus">SRM_00737</name>
</gene>
<dbReference type="EMBL" id="FP565814">
    <property type="protein sequence ID" value="CBH23658.1"/>
    <property type="molecule type" value="Genomic_DNA"/>
</dbReference>
<accession>D5H6K3</accession>
<sequence length="88" mass="10072">MDVVFSLPEDLGRKLQERWGDLSRRALESLIAQTYSEESLTLGEVRRLLGLVTRMETEAFLKEQGALLDYTEEELEQDLKAALEASNR</sequence>
<evidence type="ECO:0000313" key="2">
    <source>
        <dbReference type="Proteomes" id="UP000000933"/>
    </source>
</evidence>